<dbReference type="Pfam" id="PF20150">
    <property type="entry name" value="2EXR"/>
    <property type="match status" value="1"/>
</dbReference>
<protein>
    <recommendedName>
        <fullName evidence="2">2EXR domain-containing protein</fullName>
    </recommendedName>
</protein>
<dbReference type="PANTHER" id="PTHR35910">
    <property type="entry name" value="2EXR DOMAIN-CONTAINING PROTEIN"/>
    <property type="match status" value="1"/>
</dbReference>
<dbReference type="Proteomes" id="UP001303889">
    <property type="component" value="Unassembled WGS sequence"/>
</dbReference>
<evidence type="ECO:0000259" key="2">
    <source>
        <dbReference type="Pfam" id="PF20150"/>
    </source>
</evidence>
<dbReference type="PANTHER" id="PTHR35910:SF1">
    <property type="entry name" value="2EXR DOMAIN-CONTAINING PROTEIN"/>
    <property type="match status" value="1"/>
</dbReference>
<evidence type="ECO:0000313" key="3">
    <source>
        <dbReference type="EMBL" id="KAK3897526.1"/>
    </source>
</evidence>
<dbReference type="InterPro" id="IPR045518">
    <property type="entry name" value="2EXR"/>
</dbReference>
<feature type="region of interest" description="Disordered" evidence="1">
    <location>
        <begin position="215"/>
        <end position="250"/>
    </location>
</feature>
<evidence type="ECO:0000256" key="1">
    <source>
        <dbReference type="SAM" id="MobiDB-lite"/>
    </source>
</evidence>
<evidence type="ECO:0000313" key="4">
    <source>
        <dbReference type="Proteomes" id="UP001303889"/>
    </source>
</evidence>
<comment type="caution">
    <text evidence="3">The sequence shown here is derived from an EMBL/GenBank/DDBJ whole genome shotgun (WGS) entry which is preliminary data.</text>
</comment>
<feature type="domain" description="2EXR" evidence="2">
    <location>
        <begin position="9"/>
        <end position="95"/>
    </location>
</feature>
<dbReference type="AlphaFoldDB" id="A0AAN6MAV4"/>
<reference evidence="3" key="2">
    <citation type="submission" date="2023-05" db="EMBL/GenBank/DDBJ databases">
        <authorList>
            <consortium name="Lawrence Berkeley National Laboratory"/>
            <person name="Steindorff A."/>
            <person name="Hensen N."/>
            <person name="Bonometti L."/>
            <person name="Westerberg I."/>
            <person name="Brannstrom I.O."/>
            <person name="Guillou S."/>
            <person name="Cros-Aarteil S."/>
            <person name="Calhoun S."/>
            <person name="Haridas S."/>
            <person name="Kuo A."/>
            <person name="Mondo S."/>
            <person name="Pangilinan J."/>
            <person name="Riley R."/>
            <person name="Labutti K."/>
            <person name="Andreopoulos B."/>
            <person name="Lipzen A."/>
            <person name="Chen C."/>
            <person name="Yanf M."/>
            <person name="Daum C."/>
            <person name="Ng V."/>
            <person name="Clum A."/>
            <person name="Ohm R."/>
            <person name="Martin F."/>
            <person name="Silar P."/>
            <person name="Natvig D."/>
            <person name="Lalanne C."/>
            <person name="Gautier V."/>
            <person name="Ament-Velasquez S.L."/>
            <person name="Kruys A."/>
            <person name="Hutchinson M.I."/>
            <person name="Powell A.J."/>
            <person name="Barry K."/>
            <person name="Miller A.N."/>
            <person name="Grigoriev I.V."/>
            <person name="Debuchy R."/>
            <person name="Gladieux P."/>
            <person name="Thoren M.H."/>
            <person name="Johannesson H."/>
        </authorList>
    </citation>
    <scope>NUCLEOTIDE SEQUENCE</scope>
    <source>
        <strain evidence="3">CBS 103.79</strain>
    </source>
</reference>
<proteinExistence type="predicted"/>
<accession>A0AAN6MAV4</accession>
<keyword evidence="4" id="KW-1185">Reference proteome</keyword>
<sequence>MTEPTSSSFHPFPRLPLEIRQQIWELSIAPREVVIVSNDKFVRHGRQASPPPPLLVASGESRSYCQRFYTKTYHLDDSGNPREPVKYTWINFAFDEVYMLDLDFVNFSAIALVRWLTLVSPDGDYFFYHVQSLLRDAKALEALTIIDAEGGPDISWYIGWSDFMEMRYLRCNPVPYYTKIVYGDVVLTPENMVQFERAWYKTQWEPELEEEYGSHLAMSDDDADPRDSRRRRWQHSKECTCPQKSRPRNM</sequence>
<organism evidence="3 4">
    <name type="scientific">Staphylotrichum tortipilum</name>
    <dbReference type="NCBI Taxonomy" id="2831512"/>
    <lineage>
        <taxon>Eukaryota</taxon>
        <taxon>Fungi</taxon>
        <taxon>Dikarya</taxon>
        <taxon>Ascomycota</taxon>
        <taxon>Pezizomycotina</taxon>
        <taxon>Sordariomycetes</taxon>
        <taxon>Sordariomycetidae</taxon>
        <taxon>Sordariales</taxon>
        <taxon>Chaetomiaceae</taxon>
        <taxon>Staphylotrichum</taxon>
    </lineage>
</organism>
<name>A0AAN6MAV4_9PEZI</name>
<reference evidence="3" key="1">
    <citation type="journal article" date="2023" name="Mol. Phylogenet. Evol.">
        <title>Genome-scale phylogeny and comparative genomics of the fungal order Sordariales.</title>
        <authorList>
            <person name="Hensen N."/>
            <person name="Bonometti L."/>
            <person name="Westerberg I."/>
            <person name="Brannstrom I.O."/>
            <person name="Guillou S."/>
            <person name="Cros-Aarteil S."/>
            <person name="Calhoun S."/>
            <person name="Haridas S."/>
            <person name="Kuo A."/>
            <person name="Mondo S."/>
            <person name="Pangilinan J."/>
            <person name="Riley R."/>
            <person name="LaButti K."/>
            <person name="Andreopoulos B."/>
            <person name="Lipzen A."/>
            <person name="Chen C."/>
            <person name="Yan M."/>
            <person name="Daum C."/>
            <person name="Ng V."/>
            <person name="Clum A."/>
            <person name="Steindorff A."/>
            <person name="Ohm R.A."/>
            <person name="Martin F."/>
            <person name="Silar P."/>
            <person name="Natvig D.O."/>
            <person name="Lalanne C."/>
            <person name="Gautier V."/>
            <person name="Ament-Velasquez S.L."/>
            <person name="Kruys A."/>
            <person name="Hutchinson M.I."/>
            <person name="Powell A.J."/>
            <person name="Barry K."/>
            <person name="Miller A.N."/>
            <person name="Grigoriev I.V."/>
            <person name="Debuchy R."/>
            <person name="Gladieux P."/>
            <person name="Hiltunen Thoren M."/>
            <person name="Johannesson H."/>
        </authorList>
    </citation>
    <scope>NUCLEOTIDE SEQUENCE</scope>
    <source>
        <strain evidence="3">CBS 103.79</strain>
    </source>
</reference>
<dbReference type="EMBL" id="MU856139">
    <property type="protein sequence ID" value="KAK3897526.1"/>
    <property type="molecule type" value="Genomic_DNA"/>
</dbReference>
<gene>
    <name evidence="3" type="ORF">C8A05DRAFT_19732</name>
</gene>